<dbReference type="Pfam" id="PF00440">
    <property type="entry name" value="TetR_N"/>
    <property type="match status" value="1"/>
</dbReference>
<dbReference type="InterPro" id="IPR001647">
    <property type="entry name" value="HTH_TetR"/>
</dbReference>
<dbReference type="GO" id="GO:0003700">
    <property type="term" value="F:DNA-binding transcription factor activity"/>
    <property type="evidence" value="ECO:0007669"/>
    <property type="project" value="TreeGrafter"/>
</dbReference>
<proteinExistence type="predicted"/>
<dbReference type="PANTHER" id="PTHR30055">
    <property type="entry name" value="HTH-TYPE TRANSCRIPTIONAL REGULATOR RUTR"/>
    <property type="match status" value="1"/>
</dbReference>
<name>A0AAC9LDB0_9PSEU</name>
<dbReference type="Proteomes" id="UP000185511">
    <property type="component" value="Chromosome"/>
</dbReference>
<dbReference type="RefSeq" id="WP_075740537.1">
    <property type="nucleotide sequence ID" value="NZ_CP016076.1"/>
</dbReference>
<keyword evidence="3" id="KW-0804">Transcription</keyword>
<dbReference type="SUPFAM" id="SSF46689">
    <property type="entry name" value="Homeodomain-like"/>
    <property type="match status" value="1"/>
</dbReference>
<accession>A0AAC9LDB0</accession>
<evidence type="ECO:0000313" key="6">
    <source>
        <dbReference type="EMBL" id="APU14730.1"/>
    </source>
</evidence>
<evidence type="ECO:0000259" key="5">
    <source>
        <dbReference type="PROSITE" id="PS50977"/>
    </source>
</evidence>
<dbReference type="PROSITE" id="PS50977">
    <property type="entry name" value="HTH_TETR_2"/>
    <property type="match status" value="1"/>
</dbReference>
<evidence type="ECO:0000256" key="4">
    <source>
        <dbReference type="PROSITE-ProRule" id="PRU00335"/>
    </source>
</evidence>
<feature type="DNA-binding region" description="H-T-H motif" evidence="4">
    <location>
        <begin position="35"/>
        <end position="54"/>
    </location>
</feature>
<dbReference type="InterPro" id="IPR041347">
    <property type="entry name" value="MftR_C"/>
</dbReference>
<dbReference type="PRINTS" id="PR00455">
    <property type="entry name" value="HTHTETR"/>
</dbReference>
<dbReference type="Gene3D" id="1.10.357.10">
    <property type="entry name" value="Tetracycline Repressor, domain 2"/>
    <property type="match status" value="1"/>
</dbReference>
<dbReference type="InterPro" id="IPR023772">
    <property type="entry name" value="DNA-bd_HTH_TetR-type_CS"/>
</dbReference>
<feature type="domain" description="HTH tetR-type" evidence="5">
    <location>
        <begin position="12"/>
        <end position="72"/>
    </location>
</feature>
<dbReference type="InterPro" id="IPR009057">
    <property type="entry name" value="Homeodomain-like_sf"/>
</dbReference>
<evidence type="ECO:0000256" key="1">
    <source>
        <dbReference type="ARBA" id="ARBA00023015"/>
    </source>
</evidence>
<dbReference type="Pfam" id="PF17754">
    <property type="entry name" value="TetR_C_14"/>
    <property type="match status" value="1"/>
</dbReference>
<dbReference type="PROSITE" id="PS01081">
    <property type="entry name" value="HTH_TETR_1"/>
    <property type="match status" value="1"/>
</dbReference>
<dbReference type="EMBL" id="CP016076">
    <property type="protein sequence ID" value="APU14730.1"/>
    <property type="molecule type" value="Genomic_DNA"/>
</dbReference>
<evidence type="ECO:0000256" key="3">
    <source>
        <dbReference type="ARBA" id="ARBA00023163"/>
    </source>
</evidence>
<keyword evidence="7" id="KW-1185">Reference proteome</keyword>
<keyword evidence="1" id="KW-0805">Transcription regulation</keyword>
<sequence length="220" mass="24158">MTTPGLRERKKQRTREALTDAAYALFLHKGFDATTIDEIAEAVEVSSRTFFRYFASKEDVALSPLNQQVTSMLRLLAARPAEEPVITALRRSVGEIVRSYETDECSGAEPDRHRSMQALLGTNPMLKAYCLKQSTEWLGELASIIATRMGVELTEDPRPHLVASVMLSALRTTVDAWQELHPDVPASTLFDQAFDLLAGGLNYPAAVTTARPGCTSEAGD</sequence>
<dbReference type="PANTHER" id="PTHR30055:SF238">
    <property type="entry name" value="MYCOFACTOCIN BIOSYNTHESIS TRANSCRIPTIONAL REGULATOR MFTR-RELATED"/>
    <property type="match status" value="1"/>
</dbReference>
<dbReference type="GO" id="GO:0000976">
    <property type="term" value="F:transcription cis-regulatory region binding"/>
    <property type="evidence" value="ECO:0007669"/>
    <property type="project" value="TreeGrafter"/>
</dbReference>
<dbReference type="KEGG" id="acad:UA74_13360"/>
<reference evidence="7" key="1">
    <citation type="submission" date="2016-06" db="EMBL/GenBank/DDBJ databases">
        <title>Complete genome sequence of Actinoalloteichus fjordicus DSM 46855 (=ADI127-17), type strain of the new species Actinoalloteichus fjordicus.</title>
        <authorList>
            <person name="Ruckert C."/>
            <person name="Nouioui I."/>
            <person name="Willmese J."/>
            <person name="van Wezel G."/>
            <person name="Klenk H.-P."/>
            <person name="Kalinowski J."/>
            <person name="Zotchev S.B."/>
        </authorList>
    </citation>
    <scope>NUCLEOTIDE SEQUENCE [LARGE SCALE GENOMIC DNA]</scope>
    <source>
        <strain evidence="7">ADI127-7</strain>
    </source>
</reference>
<gene>
    <name evidence="6" type="ORF">UA74_13360</name>
</gene>
<dbReference type="InterPro" id="IPR050109">
    <property type="entry name" value="HTH-type_TetR-like_transc_reg"/>
</dbReference>
<organism evidence="6 7">
    <name type="scientific">Actinoalloteichus fjordicus</name>
    <dbReference type="NCBI Taxonomy" id="1612552"/>
    <lineage>
        <taxon>Bacteria</taxon>
        <taxon>Bacillati</taxon>
        <taxon>Actinomycetota</taxon>
        <taxon>Actinomycetes</taxon>
        <taxon>Pseudonocardiales</taxon>
        <taxon>Pseudonocardiaceae</taxon>
        <taxon>Actinoalloteichus</taxon>
    </lineage>
</organism>
<dbReference type="AlphaFoldDB" id="A0AAC9LDB0"/>
<evidence type="ECO:0000256" key="2">
    <source>
        <dbReference type="ARBA" id="ARBA00023125"/>
    </source>
</evidence>
<dbReference type="Gene3D" id="1.10.10.60">
    <property type="entry name" value="Homeodomain-like"/>
    <property type="match status" value="1"/>
</dbReference>
<evidence type="ECO:0000313" key="7">
    <source>
        <dbReference type="Proteomes" id="UP000185511"/>
    </source>
</evidence>
<keyword evidence="2 4" id="KW-0238">DNA-binding</keyword>
<protein>
    <submittedName>
        <fullName evidence="6">Transcriptional regulator, TetR family</fullName>
    </submittedName>
</protein>